<gene>
    <name evidence="2" type="ORF">MM415A02421_0007</name>
</gene>
<dbReference type="AlphaFoldDB" id="A0A6M3JTD6"/>
<accession>A0A6M3JTD6</accession>
<evidence type="ECO:0000256" key="1">
    <source>
        <dbReference type="SAM" id="Phobius"/>
    </source>
</evidence>
<protein>
    <submittedName>
        <fullName evidence="2">Uncharacterized protein</fullName>
    </submittedName>
</protein>
<keyword evidence="1" id="KW-1133">Transmembrane helix</keyword>
<name>A0A6M3JTD6_9ZZZZ</name>
<proteinExistence type="predicted"/>
<dbReference type="EMBL" id="MT142014">
    <property type="protein sequence ID" value="QJA73266.1"/>
    <property type="molecule type" value="Genomic_DNA"/>
</dbReference>
<reference evidence="2" key="1">
    <citation type="submission" date="2020-03" db="EMBL/GenBank/DDBJ databases">
        <title>The deep terrestrial virosphere.</title>
        <authorList>
            <person name="Holmfeldt K."/>
            <person name="Nilsson E."/>
            <person name="Simone D."/>
            <person name="Lopez-Fernandez M."/>
            <person name="Wu X."/>
            <person name="de Brujin I."/>
            <person name="Lundin D."/>
            <person name="Andersson A."/>
            <person name="Bertilsson S."/>
            <person name="Dopson M."/>
        </authorList>
    </citation>
    <scope>NUCLEOTIDE SEQUENCE</scope>
    <source>
        <strain evidence="2">MM415A02421</strain>
    </source>
</reference>
<sequence>MLKNFRDLLTLLVAVAVFPGMWILQGLGYVNIPEGVIGATIAIETLIFQFYFRKKEGETAT</sequence>
<keyword evidence="1" id="KW-0472">Membrane</keyword>
<organism evidence="2">
    <name type="scientific">viral metagenome</name>
    <dbReference type="NCBI Taxonomy" id="1070528"/>
    <lineage>
        <taxon>unclassified sequences</taxon>
        <taxon>metagenomes</taxon>
        <taxon>organismal metagenomes</taxon>
    </lineage>
</organism>
<keyword evidence="1" id="KW-0812">Transmembrane</keyword>
<feature type="transmembrane region" description="Helical" evidence="1">
    <location>
        <begin position="36"/>
        <end position="52"/>
    </location>
</feature>
<evidence type="ECO:0000313" key="2">
    <source>
        <dbReference type="EMBL" id="QJA73266.1"/>
    </source>
</evidence>